<dbReference type="RefSeq" id="WP_022636121.1">
    <property type="nucleotide sequence ID" value="NZ_ASJR01000004.1"/>
</dbReference>
<dbReference type="SUPFAM" id="SSF48452">
    <property type="entry name" value="TPR-like"/>
    <property type="match status" value="1"/>
</dbReference>
<dbReference type="Gene3D" id="1.25.40.10">
    <property type="entry name" value="Tetratricopeptide repeat domain"/>
    <property type="match status" value="2"/>
</dbReference>
<dbReference type="EMBL" id="ASJR01000004">
    <property type="protein sequence ID" value="ERP38822.1"/>
    <property type="molecule type" value="Genomic_DNA"/>
</dbReference>
<keyword evidence="1" id="KW-0812">Transmembrane</keyword>
<evidence type="ECO:0008006" key="4">
    <source>
        <dbReference type="Google" id="ProtNLM"/>
    </source>
</evidence>
<protein>
    <recommendedName>
        <fullName evidence="4">Tetratricopeptide repeat protein</fullName>
    </recommendedName>
</protein>
<keyword evidence="1" id="KW-1133">Transmembrane helix</keyword>
<sequence>MNKKLIRYLVVVLLVLAVGGIIFLVHTQRREQQAQQIIEEAAQLISQAEEMSSQDYSKALHLYNKALSELQTLRRDRYRSTRTTQDLIAGTIPVGSYTLEELQSRILPAIQQRAQAEEDLFSLLLFITDQLSDPYYKGVVSLFLAEAYTNRQSDDRARKHLGNALGYLNELPHAPLRIDLLTSLAVMYHAIDEQEKALKLLERARISLTAMERSLLRERLTLSLLSAYSAMGMETEARALQGDLRDTYLQESAYIEQFRFMAPTFKNLNTAIVRASTITESPYLRFSAFATIVDTLIALDKKEQARSIHGTNIQTNLPRIDTPSQAAPALAKAGMYHTILHGDSRGFFTQAHEIIRSVENRTYRFRSLLSLAEAYHRIGKKTASEQTLAAARDILDSVDREQEDILRTELCHFFTRTKQFNEAFSHALQLKERHGRVKTIAEISLQHILKEKDVTEEISHLLNQVINSL</sequence>
<gene>
    <name evidence="2" type="ORF">CALK_0594</name>
</gene>
<dbReference type="InterPro" id="IPR011990">
    <property type="entry name" value="TPR-like_helical_dom_sf"/>
</dbReference>
<dbReference type="AlphaFoldDB" id="U7DA04"/>
<dbReference type="Proteomes" id="UP000017148">
    <property type="component" value="Unassembled WGS sequence"/>
</dbReference>
<evidence type="ECO:0000313" key="2">
    <source>
        <dbReference type="EMBL" id="ERP38822.1"/>
    </source>
</evidence>
<organism evidence="2 3">
    <name type="scientific">Chitinivibrio alkaliphilus ACht1</name>
    <dbReference type="NCBI Taxonomy" id="1313304"/>
    <lineage>
        <taxon>Bacteria</taxon>
        <taxon>Pseudomonadati</taxon>
        <taxon>Fibrobacterota</taxon>
        <taxon>Chitinivibrionia</taxon>
        <taxon>Chitinivibrionales</taxon>
        <taxon>Chitinivibrionaceae</taxon>
        <taxon>Chitinivibrio</taxon>
    </lineage>
</organism>
<reference evidence="2 3" key="1">
    <citation type="journal article" date="2013" name="Environ. Microbiol.">
        <title>Genome analysis of Chitinivibrio alkaliphilus gen. nov., sp. nov., a novel extremely haloalkaliphilic anaerobic chitinolytic bacterium from the candidate phylum Termite Group 3.</title>
        <authorList>
            <person name="Sorokin D.Y."/>
            <person name="Gumerov V.M."/>
            <person name="Rakitin A.L."/>
            <person name="Beletsky A.V."/>
            <person name="Damste J.S."/>
            <person name="Muyzer G."/>
            <person name="Mardanov A.V."/>
            <person name="Ravin N.V."/>
        </authorList>
    </citation>
    <scope>NUCLEOTIDE SEQUENCE [LARGE SCALE GENOMIC DNA]</scope>
    <source>
        <strain evidence="2 3">ACht1</strain>
    </source>
</reference>
<feature type="transmembrane region" description="Helical" evidence="1">
    <location>
        <begin position="6"/>
        <end position="25"/>
    </location>
</feature>
<evidence type="ECO:0000313" key="3">
    <source>
        <dbReference type="Proteomes" id="UP000017148"/>
    </source>
</evidence>
<name>U7DA04_9BACT</name>
<evidence type="ECO:0000256" key="1">
    <source>
        <dbReference type="SAM" id="Phobius"/>
    </source>
</evidence>
<keyword evidence="1" id="KW-0472">Membrane</keyword>
<comment type="caution">
    <text evidence="2">The sequence shown here is derived from an EMBL/GenBank/DDBJ whole genome shotgun (WGS) entry which is preliminary data.</text>
</comment>
<keyword evidence="3" id="KW-1185">Reference proteome</keyword>
<proteinExistence type="predicted"/>
<dbReference type="STRING" id="1313304.CALK_0594"/>
<accession>U7DA04</accession>